<gene>
    <name evidence="2" type="ORF">B0H63DRAFT_490598</name>
</gene>
<dbReference type="AlphaFoldDB" id="A0AAE0N1B3"/>
<sequence>MWLKGTILLILAMGQPTKSHKKNRGGPDCLEYPAIRYGQSLGHLVSNLLATLSVDDLLLAYTAKSSKIYYLLTSTWRAWESGS</sequence>
<reference evidence="2" key="2">
    <citation type="submission" date="2023-06" db="EMBL/GenBank/DDBJ databases">
        <authorList>
            <consortium name="Lawrence Berkeley National Laboratory"/>
            <person name="Haridas S."/>
            <person name="Hensen N."/>
            <person name="Bonometti L."/>
            <person name="Westerberg I."/>
            <person name="Brannstrom I.O."/>
            <person name="Guillou S."/>
            <person name="Cros-Aarteil S."/>
            <person name="Calhoun S."/>
            <person name="Kuo A."/>
            <person name="Mondo S."/>
            <person name="Pangilinan J."/>
            <person name="Riley R."/>
            <person name="LaButti K."/>
            <person name="Andreopoulos B."/>
            <person name="Lipzen A."/>
            <person name="Chen C."/>
            <person name="Yanf M."/>
            <person name="Daum C."/>
            <person name="Ng V."/>
            <person name="Clum A."/>
            <person name="Steindorff A."/>
            <person name="Ohm R."/>
            <person name="Martin F."/>
            <person name="Silar P."/>
            <person name="Natvig D."/>
            <person name="Lalanne C."/>
            <person name="Gautier V."/>
            <person name="Ament-velasquez S.L."/>
            <person name="Kruys A."/>
            <person name="Hutchinson M.I."/>
            <person name="Powell A.J."/>
            <person name="Barry K."/>
            <person name="Miller A.N."/>
            <person name="Grigoriev I.V."/>
            <person name="Debuchy R."/>
            <person name="Gladieux P."/>
            <person name="Thoren M.H."/>
            <person name="Johannesson H."/>
        </authorList>
    </citation>
    <scope>NUCLEOTIDE SEQUENCE</scope>
    <source>
        <strain evidence="2">CBS 232.78</strain>
    </source>
</reference>
<proteinExistence type="predicted"/>
<protein>
    <recommendedName>
        <fullName evidence="4">Secreted protein</fullName>
    </recommendedName>
</protein>
<organism evidence="2 3">
    <name type="scientific">Podospora didyma</name>
    <dbReference type="NCBI Taxonomy" id="330526"/>
    <lineage>
        <taxon>Eukaryota</taxon>
        <taxon>Fungi</taxon>
        <taxon>Dikarya</taxon>
        <taxon>Ascomycota</taxon>
        <taxon>Pezizomycotina</taxon>
        <taxon>Sordariomycetes</taxon>
        <taxon>Sordariomycetidae</taxon>
        <taxon>Sordariales</taxon>
        <taxon>Podosporaceae</taxon>
        <taxon>Podospora</taxon>
    </lineage>
</organism>
<name>A0AAE0N1B3_9PEZI</name>
<evidence type="ECO:0000256" key="1">
    <source>
        <dbReference type="SAM" id="SignalP"/>
    </source>
</evidence>
<evidence type="ECO:0008006" key="4">
    <source>
        <dbReference type="Google" id="ProtNLM"/>
    </source>
</evidence>
<comment type="caution">
    <text evidence="2">The sequence shown here is derived from an EMBL/GenBank/DDBJ whole genome shotgun (WGS) entry which is preliminary data.</text>
</comment>
<keyword evidence="1" id="KW-0732">Signal</keyword>
<dbReference type="Proteomes" id="UP001285441">
    <property type="component" value="Unassembled WGS sequence"/>
</dbReference>
<accession>A0AAE0N1B3</accession>
<dbReference type="EMBL" id="JAULSW010000012">
    <property type="protein sequence ID" value="KAK3366570.1"/>
    <property type="molecule type" value="Genomic_DNA"/>
</dbReference>
<keyword evidence="3" id="KW-1185">Reference proteome</keyword>
<feature type="chain" id="PRO_5042104632" description="Secreted protein" evidence="1">
    <location>
        <begin position="20"/>
        <end position="83"/>
    </location>
</feature>
<feature type="signal peptide" evidence="1">
    <location>
        <begin position="1"/>
        <end position="19"/>
    </location>
</feature>
<evidence type="ECO:0000313" key="2">
    <source>
        <dbReference type="EMBL" id="KAK3366570.1"/>
    </source>
</evidence>
<reference evidence="2" key="1">
    <citation type="journal article" date="2023" name="Mol. Phylogenet. Evol.">
        <title>Genome-scale phylogeny and comparative genomics of the fungal order Sordariales.</title>
        <authorList>
            <person name="Hensen N."/>
            <person name="Bonometti L."/>
            <person name="Westerberg I."/>
            <person name="Brannstrom I.O."/>
            <person name="Guillou S."/>
            <person name="Cros-Aarteil S."/>
            <person name="Calhoun S."/>
            <person name="Haridas S."/>
            <person name="Kuo A."/>
            <person name="Mondo S."/>
            <person name="Pangilinan J."/>
            <person name="Riley R."/>
            <person name="LaButti K."/>
            <person name="Andreopoulos B."/>
            <person name="Lipzen A."/>
            <person name="Chen C."/>
            <person name="Yan M."/>
            <person name="Daum C."/>
            <person name="Ng V."/>
            <person name="Clum A."/>
            <person name="Steindorff A."/>
            <person name="Ohm R.A."/>
            <person name="Martin F."/>
            <person name="Silar P."/>
            <person name="Natvig D.O."/>
            <person name="Lalanne C."/>
            <person name="Gautier V."/>
            <person name="Ament-Velasquez S.L."/>
            <person name="Kruys A."/>
            <person name="Hutchinson M.I."/>
            <person name="Powell A.J."/>
            <person name="Barry K."/>
            <person name="Miller A.N."/>
            <person name="Grigoriev I.V."/>
            <person name="Debuchy R."/>
            <person name="Gladieux P."/>
            <person name="Hiltunen Thoren M."/>
            <person name="Johannesson H."/>
        </authorList>
    </citation>
    <scope>NUCLEOTIDE SEQUENCE</scope>
    <source>
        <strain evidence="2">CBS 232.78</strain>
    </source>
</reference>
<evidence type="ECO:0000313" key="3">
    <source>
        <dbReference type="Proteomes" id="UP001285441"/>
    </source>
</evidence>